<evidence type="ECO:0000256" key="7">
    <source>
        <dbReference type="SAM" id="Phobius"/>
    </source>
</evidence>
<evidence type="ECO:0000256" key="3">
    <source>
        <dbReference type="ARBA" id="ARBA00022475"/>
    </source>
</evidence>
<feature type="transmembrane region" description="Helical" evidence="7">
    <location>
        <begin position="123"/>
        <end position="141"/>
    </location>
</feature>
<dbReference type="InterPro" id="IPR044049">
    <property type="entry name" value="EccD_transm"/>
</dbReference>
<dbReference type="RefSeq" id="WP_135267154.1">
    <property type="nucleotide sequence ID" value="NZ_CP038436.1"/>
</dbReference>
<dbReference type="NCBIfam" id="TIGR03920">
    <property type="entry name" value="T7SS_EccD"/>
    <property type="match status" value="1"/>
</dbReference>
<dbReference type="AlphaFoldDB" id="A0A4P7IDG5"/>
<keyword evidence="6 7" id="KW-0472">Membrane</keyword>
<gene>
    <name evidence="9" type="primary">eccD</name>
    <name evidence="9" type="ORF">EXE58_06775</name>
</gene>
<comment type="similarity">
    <text evidence="2">Belongs to the EccD/Snm4 family.</text>
</comment>
<proteinExistence type="inferred from homology"/>
<dbReference type="OrthoDB" id="4824971at2"/>
<accession>A0A4P7IDG5</accession>
<name>A0A4P7IDG5_9ACTN</name>
<keyword evidence="5 7" id="KW-1133">Transmembrane helix</keyword>
<feature type="transmembrane region" description="Helical" evidence="7">
    <location>
        <begin position="402"/>
        <end position="427"/>
    </location>
</feature>
<evidence type="ECO:0000256" key="1">
    <source>
        <dbReference type="ARBA" id="ARBA00004651"/>
    </source>
</evidence>
<feature type="transmembrane region" description="Helical" evidence="7">
    <location>
        <begin position="376"/>
        <end position="396"/>
    </location>
</feature>
<dbReference type="Proteomes" id="UP000294853">
    <property type="component" value="Chromosome"/>
</dbReference>
<evidence type="ECO:0000259" key="8">
    <source>
        <dbReference type="Pfam" id="PF19053"/>
    </source>
</evidence>
<dbReference type="KEGG" id="nsn:EXE58_06775"/>
<feature type="transmembrane region" description="Helical" evidence="7">
    <location>
        <begin position="179"/>
        <end position="199"/>
    </location>
</feature>
<dbReference type="EMBL" id="CP038436">
    <property type="protein sequence ID" value="QBX55186.1"/>
    <property type="molecule type" value="Genomic_DNA"/>
</dbReference>
<evidence type="ECO:0000256" key="5">
    <source>
        <dbReference type="ARBA" id="ARBA00022989"/>
    </source>
</evidence>
<dbReference type="Pfam" id="PF19053">
    <property type="entry name" value="EccD"/>
    <property type="match status" value="1"/>
</dbReference>
<dbReference type="Gene3D" id="3.10.20.90">
    <property type="entry name" value="Phosphatidylinositol 3-kinase Catalytic Subunit, Chain A, domain 1"/>
    <property type="match status" value="1"/>
</dbReference>
<organism evidence="9 10">
    <name type="scientific">Nocardioides seonyuensis</name>
    <dbReference type="NCBI Taxonomy" id="2518371"/>
    <lineage>
        <taxon>Bacteria</taxon>
        <taxon>Bacillati</taxon>
        <taxon>Actinomycetota</taxon>
        <taxon>Actinomycetes</taxon>
        <taxon>Propionibacteriales</taxon>
        <taxon>Nocardioidaceae</taxon>
        <taxon>Nocardioides</taxon>
    </lineage>
</organism>
<comment type="subcellular location">
    <subcellularLocation>
        <location evidence="1">Cell membrane</location>
        <topology evidence="1">Multi-pass membrane protein</topology>
    </subcellularLocation>
</comment>
<feature type="transmembrane region" description="Helical" evidence="7">
    <location>
        <begin position="348"/>
        <end position="364"/>
    </location>
</feature>
<evidence type="ECO:0000256" key="4">
    <source>
        <dbReference type="ARBA" id="ARBA00022692"/>
    </source>
</evidence>
<reference evidence="9 10" key="1">
    <citation type="submission" date="2019-03" db="EMBL/GenBank/DDBJ databases">
        <title>Three New Species of Nocardioides, Nocardioides euryhalodurans sp. nov., Nocardioides seonyuensis sp. nov. and Nocardioides eburneoflavus sp. nov. Iolated from Soil.</title>
        <authorList>
            <person name="Roh S.G."/>
            <person name="Lee C."/>
            <person name="Kim M.-K."/>
            <person name="Kim S.B."/>
        </authorList>
    </citation>
    <scope>NUCLEOTIDE SEQUENCE [LARGE SCALE GENOMIC DNA]</scope>
    <source>
        <strain evidence="9 10">MMS17-SY207-3</strain>
    </source>
</reference>
<keyword evidence="10" id="KW-1185">Reference proteome</keyword>
<feature type="transmembrane region" description="Helical" evidence="7">
    <location>
        <begin position="266"/>
        <end position="287"/>
    </location>
</feature>
<evidence type="ECO:0000313" key="9">
    <source>
        <dbReference type="EMBL" id="QBX55186.1"/>
    </source>
</evidence>
<feature type="transmembrane region" description="Helical" evidence="7">
    <location>
        <begin position="211"/>
        <end position="232"/>
    </location>
</feature>
<evidence type="ECO:0000313" key="10">
    <source>
        <dbReference type="Proteomes" id="UP000294853"/>
    </source>
</evidence>
<dbReference type="GO" id="GO:0005886">
    <property type="term" value="C:plasma membrane"/>
    <property type="evidence" value="ECO:0007669"/>
    <property type="project" value="UniProtKB-SubCell"/>
</dbReference>
<feature type="transmembrane region" description="Helical" evidence="7">
    <location>
        <begin position="325"/>
        <end position="342"/>
    </location>
</feature>
<keyword evidence="4 7" id="KW-0812">Transmembrane</keyword>
<feature type="transmembrane region" description="Helical" evidence="7">
    <location>
        <begin position="439"/>
        <end position="459"/>
    </location>
</feature>
<sequence length="460" mass="46558">MTQGSSVASGLIRVTVASGSRRVDLVLPGAIPVAELVPELARSVGLLDASTVYGGYRLVTQDGRVLANDASLTIQGVEDGGLLTVTAGVDDTPPRVYDDVVEAMADVVERELQPWQPADGRRTALGAGAILLALGAVALLLQGDNLLGGVAAAVIAALLVVGGVVLARAQDEPEAGVAVSLIAALHAAVAGLLLAPGPLAEWTWPLADSFFEAPVACAGAGVLLVGLVAVVGLQDGRTLMIPAIVVGAVLLASGLVLQVVSLEPGVLFTVLMTLVVLAGSVFPWLALGMTGTRVEQIYSLQDVTADPDEIDPVEVGHDARVGHEILLAVSATVGSLLVLFAPLAVDRGAFGTVLAVVCCLAVMFRTRQFRTGSEVLAGLVSGVLGLVSVAVSMLLIHDGWRAGAAIVLAGVGAVLLLLTLVPTSASVRRGRAGDVVESLTLLSLLPLMVLAAGFVSAVAG</sequence>
<feature type="transmembrane region" description="Helical" evidence="7">
    <location>
        <begin position="239"/>
        <end position="260"/>
    </location>
</feature>
<dbReference type="Pfam" id="PF08817">
    <property type="entry name" value="YukD"/>
    <property type="match status" value="1"/>
</dbReference>
<dbReference type="InterPro" id="IPR024962">
    <property type="entry name" value="YukD-like"/>
</dbReference>
<feature type="transmembrane region" description="Helical" evidence="7">
    <location>
        <begin position="147"/>
        <end position="167"/>
    </location>
</feature>
<protein>
    <submittedName>
        <fullName evidence="9">Type VII secretion integral membrane protein EccD</fullName>
    </submittedName>
</protein>
<evidence type="ECO:0000256" key="2">
    <source>
        <dbReference type="ARBA" id="ARBA00006162"/>
    </source>
</evidence>
<keyword evidence="3" id="KW-1003">Cell membrane</keyword>
<dbReference type="InterPro" id="IPR006707">
    <property type="entry name" value="T7SS_EccD"/>
</dbReference>
<evidence type="ECO:0000256" key="6">
    <source>
        <dbReference type="ARBA" id="ARBA00023136"/>
    </source>
</evidence>
<feature type="domain" description="EccD-like transmembrane" evidence="8">
    <location>
        <begin position="121"/>
        <end position="458"/>
    </location>
</feature>